<protein>
    <submittedName>
        <fullName evidence="1">Uncharacterized protein</fullName>
    </submittedName>
</protein>
<dbReference type="EMBL" id="OZ035825">
    <property type="protein sequence ID" value="CAL1600466.1"/>
    <property type="molecule type" value="Genomic_DNA"/>
</dbReference>
<gene>
    <name evidence="1" type="ORF">KC01_LOCUS28558</name>
</gene>
<reference evidence="1 2" key="1">
    <citation type="submission" date="2024-04" db="EMBL/GenBank/DDBJ databases">
        <authorList>
            <person name="Waldvogel A.-M."/>
            <person name="Schoenle A."/>
        </authorList>
    </citation>
    <scope>NUCLEOTIDE SEQUENCE [LARGE SCALE GENOMIC DNA]</scope>
</reference>
<name>A0AAV2LE87_KNICA</name>
<accession>A0AAV2LE87</accession>
<evidence type="ECO:0000313" key="1">
    <source>
        <dbReference type="EMBL" id="CAL1600466.1"/>
    </source>
</evidence>
<evidence type="ECO:0000313" key="2">
    <source>
        <dbReference type="Proteomes" id="UP001497482"/>
    </source>
</evidence>
<dbReference type="AlphaFoldDB" id="A0AAV2LE87"/>
<proteinExistence type="predicted"/>
<dbReference type="Proteomes" id="UP001497482">
    <property type="component" value="Chromosome 3"/>
</dbReference>
<keyword evidence="2" id="KW-1185">Reference proteome</keyword>
<organism evidence="1 2">
    <name type="scientific">Knipowitschia caucasica</name>
    <name type="common">Caucasian dwarf goby</name>
    <name type="synonym">Pomatoschistus caucasicus</name>
    <dbReference type="NCBI Taxonomy" id="637954"/>
    <lineage>
        <taxon>Eukaryota</taxon>
        <taxon>Metazoa</taxon>
        <taxon>Chordata</taxon>
        <taxon>Craniata</taxon>
        <taxon>Vertebrata</taxon>
        <taxon>Euteleostomi</taxon>
        <taxon>Actinopterygii</taxon>
        <taxon>Neopterygii</taxon>
        <taxon>Teleostei</taxon>
        <taxon>Neoteleostei</taxon>
        <taxon>Acanthomorphata</taxon>
        <taxon>Gobiaria</taxon>
        <taxon>Gobiiformes</taxon>
        <taxon>Gobioidei</taxon>
        <taxon>Gobiidae</taxon>
        <taxon>Gobiinae</taxon>
        <taxon>Knipowitschia</taxon>
    </lineage>
</organism>
<sequence>MRLVVKLRCILLEGNKNSSCKRLEEISSRSRIGNNPSIAWRLNSQQLQGNNLEERGCEKMSLPQQARRRGHWVVPLREPENCCFTAPHRDCFTAPHRDRFTAPHRDCFTAPHRDCFTDPHRDCFTAPHRDCFTAPHRDCFTDPEEVGWEAQKVGRLIVLCLSRLPEGGQPSGVSGVLTVVSHVLVPYVHVAVTRGVFFPLLPVSDNSGTRTLWKSISMLSDAAP</sequence>